<reference evidence="7" key="1">
    <citation type="submission" date="2021-03" db="EMBL/GenBank/DDBJ databases">
        <authorList>
            <person name="Li Z."/>
            <person name="Yang C."/>
        </authorList>
    </citation>
    <scope>NUCLEOTIDE SEQUENCE</scope>
    <source>
        <strain evidence="7">Dzin_1.0</strain>
        <tissue evidence="7">Leaf</tissue>
    </source>
</reference>
<evidence type="ECO:0000256" key="2">
    <source>
        <dbReference type="ARBA" id="ARBA00022737"/>
    </source>
</evidence>
<accession>A0A9D5CR70</accession>
<dbReference type="Gene3D" id="1.10.238.10">
    <property type="entry name" value="EF-hand"/>
    <property type="match status" value="2"/>
</dbReference>
<proteinExistence type="predicted"/>
<keyword evidence="8" id="KW-1185">Reference proteome</keyword>
<dbReference type="GO" id="GO:0005509">
    <property type="term" value="F:calcium ion binding"/>
    <property type="evidence" value="ECO:0007669"/>
    <property type="project" value="InterPro"/>
</dbReference>
<dbReference type="InterPro" id="IPR050145">
    <property type="entry name" value="Centrin_CML-like"/>
</dbReference>
<evidence type="ECO:0000313" key="5">
    <source>
        <dbReference type="EMBL" id="KAJ0978286.1"/>
    </source>
</evidence>
<dbReference type="InterPro" id="IPR011992">
    <property type="entry name" value="EF-hand-dom_pair"/>
</dbReference>
<dbReference type="Pfam" id="PF00036">
    <property type="entry name" value="EF-hand_1"/>
    <property type="match status" value="1"/>
</dbReference>
<gene>
    <name evidence="5" type="ORF">J5N97_013760</name>
    <name evidence="6" type="ORF">J5N97_013769</name>
    <name evidence="7" type="ORF">J5N97_013779</name>
</gene>
<dbReference type="CDD" id="cd00051">
    <property type="entry name" value="EFh"/>
    <property type="match status" value="2"/>
</dbReference>
<evidence type="ECO:0000256" key="3">
    <source>
        <dbReference type="ARBA" id="ARBA00022837"/>
    </source>
</evidence>
<dbReference type="Proteomes" id="UP001085076">
    <property type="component" value="Miscellaneous, Linkage group lg03"/>
</dbReference>
<feature type="domain" description="EF-hand" evidence="4">
    <location>
        <begin position="108"/>
        <end position="138"/>
    </location>
</feature>
<dbReference type="AlphaFoldDB" id="A0A9D5CR70"/>
<dbReference type="EMBL" id="JAGGNH010000003">
    <property type="protein sequence ID" value="KAJ0978295.1"/>
    <property type="molecule type" value="Genomic_DNA"/>
</dbReference>
<dbReference type="EMBL" id="JAGGNH010000003">
    <property type="protein sequence ID" value="KAJ0978305.1"/>
    <property type="molecule type" value="Genomic_DNA"/>
</dbReference>
<dbReference type="PROSITE" id="PS00018">
    <property type="entry name" value="EF_HAND_1"/>
    <property type="match status" value="2"/>
</dbReference>
<evidence type="ECO:0000259" key="4">
    <source>
        <dbReference type="PROSITE" id="PS50222"/>
    </source>
</evidence>
<dbReference type="FunFam" id="1.10.238.10:FF:000292">
    <property type="entry name" value="Calcium-binding protein CML38"/>
    <property type="match status" value="1"/>
</dbReference>
<evidence type="ECO:0000313" key="7">
    <source>
        <dbReference type="EMBL" id="KAJ0978305.1"/>
    </source>
</evidence>
<dbReference type="OrthoDB" id="26525at2759"/>
<dbReference type="EMBL" id="JAGGNH010000003">
    <property type="protein sequence ID" value="KAJ0978286.1"/>
    <property type="molecule type" value="Genomic_DNA"/>
</dbReference>
<evidence type="ECO:0000313" key="8">
    <source>
        <dbReference type="Proteomes" id="UP001085076"/>
    </source>
</evidence>
<dbReference type="SUPFAM" id="SSF47473">
    <property type="entry name" value="EF-hand"/>
    <property type="match status" value="1"/>
</dbReference>
<sequence>MALCSKTEIEKVFHCFDENGDGKISAEELKHLMRSIGEQLSIEEAKAVVGDHGLLSLEDFMELVSVNGEEDEDEKELREAFSMYEMEGQGCITVKSLKRMLSKLGNSRDVDECTAMICRFDLDGDGVLSFEEFRVMMH</sequence>
<feature type="domain" description="EF-hand" evidence="4">
    <location>
        <begin position="4"/>
        <end position="39"/>
    </location>
</feature>
<name>A0A9D5CR70_9LILI</name>
<keyword evidence="2" id="KW-0677">Repeat</keyword>
<evidence type="ECO:0000256" key="1">
    <source>
        <dbReference type="ARBA" id="ARBA00003291"/>
    </source>
</evidence>
<dbReference type="PROSITE" id="PS50222">
    <property type="entry name" value="EF_HAND_2"/>
    <property type="match status" value="3"/>
</dbReference>
<dbReference type="SMART" id="SM00054">
    <property type="entry name" value="EFh"/>
    <property type="match status" value="3"/>
</dbReference>
<evidence type="ECO:0000313" key="6">
    <source>
        <dbReference type="EMBL" id="KAJ0978295.1"/>
    </source>
</evidence>
<organism evidence="7 8">
    <name type="scientific">Dioscorea zingiberensis</name>
    <dbReference type="NCBI Taxonomy" id="325984"/>
    <lineage>
        <taxon>Eukaryota</taxon>
        <taxon>Viridiplantae</taxon>
        <taxon>Streptophyta</taxon>
        <taxon>Embryophyta</taxon>
        <taxon>Tracheophyta</taxon>
        <taxon>Spermatophyta</taxon>
        <taxon>Magnoliopsida</taxon>
        <taxon>Liliopsida</taxon>
        <taxon>Dioscoreales</taxon>
        <taxon>Dioscoreaceae</taxon>
        <taxon>Dioscorea</taxon>
    </lineage>
</organism>
<dbReference type="InterPro" id="IPR018247">
    <property type="entry name" value="EF_Hand_1_Ca_BS"/>
</dbReference>
<dbReference type="InterPro" id="IPR002048">
    <property type="entry name" value="EF_hand_dom"/>
</dbReference>
<feature type="domain" description="EF-hand" evidence="4">
    <location>
        <begin position="72"/>
        <end position="107"/>
    </location>
</feature>
<protein>
    <recommendedName>
        <fullName evidence="4">EF-hand domain-containing protein</fullName>
    </recommendedName>
</protein>
<dbReference type="Pfam" id="PF13499">
    <property type="entry name" value="EF-hand_7"/>
    <property type="match status" value="1"/>
</dbReference>
<comment type="caution">
    <text evidence="7">The sequence shown here is derived from an EMBL/GenBank/DDBJ whole genome shotgun (WGS) entry which is preliminary data.</text>
</comment>
<dbReference type="PANTHER" id="PTHR23050">
    <property type="entry name" value="CALCIUM BINDING PROTEIN"/>
    <property type="match status" value="1"/>
</dbReference>
<keyword evidence="3" id="KW-0106">Calcium</keyword>
<reference evidence="7" key="2">
    <citation type="journal article" date="2022" name="Hortic Res">
        <title>The genome of Dioscorea zingiberensis sheds light on the biosynthesis, origin and evolution of the medicinally important diosgenin saponins.</title>
        <authorList>
            <person name="Li Y."/>
            <person name="Tan C."/>
            <person name="Li Z."/>
            <person name="Guo J."/>
            <person name="Li S."/>
            <person name="Chen X."/>
            <person name="Wang C."/>
            <person name="Dai X."/>
            <person name="Yang H."/>
            <person name="Song W."/>
            <person name="Hou L."/>
            <person name="Xu J."/>
            <person name="Tong Z."/>
            <person name="Xu A."/>
            <person name="Yuan X."/>
            <person name="Wang W."/>
            <person name="Yang Q."/>
            <person name="Chen L."/>
            <person name="Sun Z."/>
            <person name="Wang K."/>
            <person name="Pan B."/>
            <person name="Chen J."/>
            <person name="Bao Y."/>
            <person name="Liu F."/>
            <person name="Qi X."/>
            <person name="Gang D.R."/>
            <person name="Wen J."/>
            <person name="Li J."/>
        </authorList>
    </citation>
    <scope>NUCLEOTIDE SEQUENCE</scope>
    <source>
        <strain evidence="7">Dzin_1.0</strain>
    </source>
</reference>
<comment type="function">
    <text evidence="1">Potential calcium sensor.</text>
</comment>